<proteinExistence type="predicted"/>
<dbReference type="InterPro" id="IPR056706">
    <property type="entry name" value="DUF7804"/>
</dbReference>
<dbReference type="Proteomes" id="UP000822688">
    <property type="component" value="Chromosome 2"/>
</dbReference>
<name>A0A8T0IVC2_CERPU</name>
<dbReference type="EMBL" id="CM026422">
    <property type="protein sequence ID" value="KAG0587670.1"/>
    <property type="molecule type" value="Genomic_DNA"/>
</dbReference>
<dbReference type="AlphaFoldDB" id="A0A8T0IVC2"/>
<dbReference type="PANTHER" id="PTHR35127">
    <property type="entry name" value="OS03G0736900 PROTEIN"/>
    <property type="match status" value="1"/>
</dbReference>
<evidence type="ECO:0000259" key="1">
    <source>
        <dbReference type="Pfam" id="PF25089"/>
    </source>
</evidence>
<reference evidence="2" key="1">
    <citation type="submission" date="2020-06" db="EMBL/GenBank/DDBJ databases">
        <title>WGS assembly of Ceratodon purpureus strain R40.</title>
        <authorList>
            <person name="Carey S.B."/>
            <person name="Jenkins J."/>
            <person name="Shu S."/>
            <person name="Lovell J.T."/>
            <person name="Sreedasyam A."/>
            <person name="Maumus F."/>
            <person name="Tiley G.P."/>
            <person name="Fernandez-Pozo N."/>
            <person name="Barry K."/>
            <person name="Chen C."/>
            <person name="Wang M."/>
            <person name="Lipzen A."/>
            <person name="Daum C."/>
            <person name="Saski C.A."/>
            <person name="Payton A.C."/>
            <person name="Mcbreen J.C."/>
            <person name="Conrad R.E."/>
            <person name="Kollar L.M."/>
            <person name="Olsson S."/>
            <person name="Huttunen S."/>
            <person name="Landis J.B."/>
            <person name="Wickett N.J."/>
            <person name="Johnson M.G."/>
            <person name="Rensing S.A."/>
            <person name="Grimwood J."/>
            <person name="Schmutz J."/>
            <person name="Mcdaniel S.F."/>
        </authorList>
    </citation>
    <scope>NUCLEOTIDE SEQUENCE</scope>
    <source>
        <strain evidence="2">R40</strain>
    </source>
</reference>
<keyword evidence="3" id="KW-1185">Reference proteome</keyword>
<accession>A0A8T0IVC2</accession>
<protein>
    <recommendedName>
        <fullName evidence="1">DUF7804 domain-containing protein</fullName>
    </recommendedName>
</protein>
<sequence>MAHAVISSPFQACCRLSWKGEVSYFRQDLFLSKSNLSVKNLLPTRSPSEGSSAIRSSLDAASTDDFQGRYASGCLDPLCALSCPLNRDTYVQRWLEESVHEIVRNIQEAPFLQYVFDSKGRLRSSHRQKISKELLKNPDRWTGSPLRESLSKVDLDGIILVQKLEPECSSAYCLAEGFHSGNEESETVCSLQGEGAETNVWGVLVQARGINANACYLLKTTRVSSSAGICTRYCLTRAKCFGPSYVHQLENAWLL</sequence>
<feature type="domain" description="DUF7804" evidence="1">
    <location>
        <begin position="91"/>
        <end position="167"/>
    </location>
</feature>
<dbReference type="Pfam" id="PF25089">
    <property type="entry name" value="DUF7804"/>
    <property type="match status" value="1"/>
</dbReference>
<dbReference type="PANTHER" id="PTHR35127:SF1">
    <property type="entry name" value="GENOME ASSEMBLY, CHROMOSOME: A10"/>
    <property type="match status" value="1"/>
</dbReference>
<gene>
    <name evidence="2" type="ORF">KC19_2G182100</name>
</gene>
<evidence type="ECO:0000313" key="3">
    <source>
        <dbReference type="Proteomes" id="UP000822688"/>
    </source>
</evidence>
<comment type="caution">
    <text evidence="2">The sequence shown here is derived from an EMBL/GenBank/DDBJ whole genome shotgun (WGS) entry which is preliminary data.</text>
</comment>
<evidence type="ECO:0000313" key="2">
    <source>
        <dbReference type="EMBL" id="KAG0587670.1"/>
    </source>
</evidence>
<organism evidence="2 3">
    <name type="scientific">Ceratodon purpureus</name>
    <name type="common">Fire moss</name>
    <name type="synonym">Dicranum purpureum</name>
    <dbReference type="NCBI Taxonomy" id="3225"/>
    <lineage>
        <taxon>Eukaryota</taxon>
        <taxon>Viridiplantae</taxon>
        <taxon>Streptophyta</taxon>
        <taxon>Embryophyta</taxon>
        <taxon>Bryophyta</taxon>
        <taxon>Bryophytina</taxon>
        <taxon>Bryopsida</taxon>
        <taxon>Dicranidae</taxon>
        <taxon>Pseudoditrichales</taxon>
        <taxon>Ditrichaceae</taxon>
        <taxon>Ceratodon</taxon>
    </lineage>
</organism>